<dbReference type="PROSITE" id="PS50048">
    <property type="entry name" value="ZN2_CY6_FUNGAL_2"/>
    <property type="match status" value="1"/>
</dbReference>
<keyword evidence="4" id="KW-1185">Reference proteome</keyword>
<proteinExistence type="predicted"/>
<dbReference type="InterPro" id="IPR053175">
    <property type="entry name" value="DHMBA_Reg_Transcription_Factor"/>
</dbReference>
<name>A0A2J6T3J9_9HELO</name>
<evidence type="ECO:0000259" key="2">
    <source>
        <dbReference type="PROSITE" id="PS50048"/>
    </source>
</evidence>
<dbReference type="GO" id="GO:0000981">
    <property type="term" value="F:DNA-binding transcription factor activity, RNA polymerase II-specific"/>
    <property type="evidence" value="ECO:0007669"/>
    <property type="project" value="InterPro"/>
</dbReference>
<dbReference type="GO" id="GO:0008270">
    <property type="term" value="F:zinc ion binding"/>
    <property type="evidence" value="ECO:0007669"/>
    <property type="project" value="InterPro"/>
</dbReference>
<evidence type="ECO:0000313" key="3">
    <source>
        <dbReference type="EMBL" id="PMD57595.1"/>
    </source>
</evidence>
<feature type="domain" description="Zn(2)-C6 fungal-type" evidence="2">
    <location>
        <begin position="10"/>
        <end position="39"/>
    </location>
</feature>
<sequence>MVNTGKPSQGCGTCRARRIKCDERKPTCFRCQKSKRECTGYRNQLFLRRLGSGKGDIINWSQLPSAGNMDLYQSDWSNSITNVTYRSVSPPETIILAPPTYGISTSIEEEALCHFINSFVLLPCKGNSRSYMDFIIPAMKAEKSLISPGTSLNTAVMAVAMAAFGNRRRYQLVLAKAARQYAKALKQVNEALLDPELALEDQTLATVLILGVFEAFTGTNTLLNGWSSHAEGAAMLVKMRAQRKLLSPLGRVLHIMARSQLIVNCFVSSTPPPLGVGWWMQLGTKDGLPCQVARLNLETATLHAKANDVLAEAAMNPSNTDSIIEVQTMAQDLETKFRDWELSQTPEWSFSSVAWVDEVDVSRLEHSPSFPGRLDEYKDISIATAWCIMRSNRIMLGAGIVRANAWLHPDEDYRITPEYASTARISKNLIEDIIAAVPIFLGNFPEAFTRNRTPEIEKDALGGKSSLALFIMWPLFIVTISDHTTEDQRKWALGRLKLIAEEVGIRQASLFTQLTIRVPSMFIYKDRVAKEEGNAMAKVKCLKMALAKSKGIGKDAEHVLAGILGCK</sequence>
<keyword evidence="1" id="KW-0539">Nucleus</keyword>
<dbReference type="GeneID" id="36586355"/>
<gene>
    <name evidence="3" type="ORF">K444DRAFT_593004</name>
</gene>
<dbReference type="Pfam" id="PF11951">
    <property type="entry name" value="Fungal_trans_2"/>
    <property type="match status" value="1"/>
</dbReference>
<dbReference type="SUPFAM" id="SSF57701">
    <property type="entry name" value="Zn2/Cys6 DNA-binding domain"/>
    <property type="match status" value="1"/>
</dbReference>
<dbReference type="PANTHER" id="PTHR38791:SF13">
    <property type="entry name" value="ZN(2)-C6 FUNGAL-TYPE DOMAIN-CONTAINING PROTEIN"/>
    <property type="match status" value="1"/>
</dbReference>
<dbReference type="STRING" id="1095630.A0A2J6T3J9"/>
<reference evidence="3 4" key="1">
    <citation type="submission" date="2016-04" db="EMBL/GenBank/DDBJ databases">
        <title>A degradative enzymes factory behind the ericoid mycorrhizal symbiosis.</title>
        <authorList>
            <consortium name="DOE Joint Genome Institute"/>
            <person name="Martino E."/>
            <person name="Morin E."/>
            <person name="Grelet G."/>
            <person name="Kuo A."/>
            <person name="Kohler A."/>
            <person name="Daghino S."/>
            <person name="Barry K."/>
            <person name="Choi C."/>
            <person name="Cichocki N."/>
            <person name="Clum A."/>
            <person name="Copeland A."/>
            <person name="Hainaut M."/>
            <person name="Haridas S."/>
            <person name="Labutti K."/>
            <person name="Lindquist E."/>
            <person name="Lipzen A."/>
            <person name="Khouja H.-R."/>
            <person name="Murat C."/>
            <person name="Ohm R."/>
            <person name="Olson A."/>
            <person name="Spatafora J."/>
            <person name="Veneault-Fourrey C."/>
            <person name="Henrissat B."/>
            <person name="Grigoriev I."/>
            <person name="Martin F."/>
            <person name="Perotto S."/>
        </authorList>
    </citation>
    <scope>NUCLEOTIDE SEQUENCE [LARGE SCALE GENOMIC DNA]</scope>
    <source>
        <strain evidence="3 4">E</strain>
    </source>
</reference>
<dbReference type="InterPro" id="IPR021858">
    <property type="entry name" value="Fun_TF"/>
</dbReference>
<dbReference type="Gene3D" id="4.10.240.10">
    <property type="entry name" value="Zn(2)-C6 fungal-type DNA-binding domain"/>
    <property type="match status" value="1"/>
</dbReference>
<dbReference type="SMART" id="SM00066">
    <property type="entry name" value="GAL4"/>
    <property type="match status" value="1"/>
</dbReference>
<dbReference type="RefSeq" id="XP_024734499.1">
    <property type="nucleotide sequence ID" value="XM_024878278.1"/>
</dbReference>
<dbReference type="Proteomes" id="UP000235371">
    <property type="component" value="Unassembled WGS sequence"/>
</dbReference>
<dbReference type="Pfam" id="PF00172">
    <property type="entry name" value="Zn_clus"/>
    <property type="match status" value="1"/>
</dbReference>
<dbReference type="EMBL" id="KZ613846">
    <property type="protein sequence ID" value="PMD57595.1"/>
    <property type="molecule type" value="Genomic_DNA"/>
</dbReference>
<dbReference type="PANTHER" id="PTHR38791">
    <property type="entry name" value="ZN(II)2CYS6 TRANSCRIPTION FACTOR (EUROFUNG)-RELATED-RELATED"/>
    <property type="match status" value="1"/>
</dbReference>
<dbReference type="CDD" id="cd00067">
    <property type="entry name" value="GAL4"/>
    <property type="match status" value="1"/>
</dbReference>
<dbReference type="AlphaFoldDB" id="A0A2J6T3J9"/>
<dbReference type="InterPro" id="IPR036864">
    <property type="entry name" value="Zn2-C6_fun-type_DNA-bd_sf"/>
</dbReference>
<dbReference type="PROSITE" id="PS00463">
    <property type="entry name" value="ZN2_CY6_FUNGAL_1"/>
    <property type="match status" value="1"/>
</dbReference>
<accession>A0A2J6T3J9</accession>
<dbReference type="OrthoDB" id="4314040at2759"/>
<dbReference type="InParanoid" id="A0A2J6T3J9"/>
<organism evidence="3 4">
    <name type="scientific">Hyaloscypha bicolor E</name>
    <dbReference type="NCBI Taxonomy" id="1095630"/>
    <lineage>
        <taxon>Eukaryota</taxon>
        <taxon>Fungi</taxon>
        <taxon>Dikarya</taxon>
        <taxon>Ascomycota</taxon>
        <taxon>Pezizomycotina</taxon>
        <taxon>Leotiomycetes</taxon>
        <taxon>Helotiales</taxon>
        <taxon>Hyaloscyphaceae</taxon>
        <taxon>Hyaloscypha</taxon>
        <taxon>Hyaloscypha bicolor</taxon>
    </lineage>
</organism>
<dbReference type="InterPro" id="IPR001138">
    <property type="entry name" value="Zn2Cys6_DnaBD"/>
</dbReference>
<protein>
    <recommendedName>
        <fullName evidence="2">Zn(2)-C6 fungal-type domain-containing protein</fullName>
    </recommendedName>
</protein>
<evidence type="ECO:0000256" key="1">
    <source>
        <dbReference type="ARBA" id="ARBA00023242"/>
    </source>
</evidence>
<evidence type="ECO:0000313" key="4">
    <source>
        <dbReference type="Proteomes" id="UP000235371"/>
    </source>
</evidence>